<dbReference type="PANTHER" id="PTHR47966">
    <property type="entry name" value="BETA-SITE APP-CLEAVING ENZYME, ISOFORM A-RELATED"/>
    <property type="match status" value="1"/>
</dbReference>
<feature type="signal peptide" evidence="14">
    <location>
        <begin position="1"/>
        <end position="15"/>
    </location>
</feature>
<dbReference type="PROSITE" id="PS00141">
    <property type="entry name" value="ASP_PROTEASE"/>
    <property type="match status" value="2"/>
</dbReference>
<feature type="domain" description="Peptidase A1" evidence="15">
    <location>
        <begin position="71"/>
        <end position="387"/>
    </location>
</feature>
<dbReference type="InterPro" id="IPR033121">
    <property type="entry name" value="PEPTIDASE_A1"/>
</dbReference>
<evidence type="ECO:0000256" key="7">
    <source>
        <dbReference type="ARBA" id="ARBA00022801"/>
    </source>
</evidence>
<dbReference type="Proteomes" id="UP000887575">
    <property type="component" value="Unassembled WGS sequence"/>
</dbReference>
<evidence type="ECO:0000256" key="9">
    <source>
        <dbReference type="ARBA" id="ARBA00023157"/>
    </source>
</evidence>
<evidence type="ECO:0000256" key="10">
    <source>
        <dbReference type="ARBA" id="ARBA00023180"/>
    </source>
</evidence>
<comment type="subcellular location">
    <subcellularLocation>
        <location evidence="1">Secreted</location>
    </subcellularLocation>
</comment>
<dbReference type="FunFam" id="2.40.70.10:FF:000058">
    <property type="entry name" value="ASpartyl Protease"/>
    <property type="match status" value="1"/>
</dbReference>
<evidence type="ECO:0000256" key="3">
    <source>
        <dbReference type="ARBA" id="ARBA00022525"/>
    </source>
</evidence>
<dbReference type="WBParaSite" id="MBELARI_LOCUS9832">
    <property type="protein sequence ID" value="MBELARI_LOCUS9832"/>
    <property type="gene ID" value="MBELARI_LOCUS9832"/>
</dbReference>
<dbReference type="CDD" id="cd05471">
    <property type="entry name" value="pepsin_like"/>
    <property type="match status" value="1"/>
</dbReference>
<keyword evidence="16" id="KW-1185">Reference proteome</keyword>
<evidence type="ECO:0000256" key="2">
    <source>
        <dbReference type="ARBA" id="ARBA00007447"/>
    </source>
</evidence>
<feature type="chain" id="PRO_5041900128" evidence="14">
    <location>
        <begin position="16"/>
        <end position="393"/>
    </location>
</feature>
<dbReference type="PANTHER" id="PTHR47966:SF45">
    <property type="entry name" value="PEPTIDASE A1 DOMAIN-CONTAINING PROTEIN"/>
    <property type="match status" value="1"/>
</dbReference>
<evidence type="ECO:0000256" key="14">
    <source>
        <dbReference type="SAM" id="SignalP"/>
    </source>
</evidence>
<dbReference type="InterPro" id="IPR001461">
    <property type="entry name" value="Aspartic_peptidase_A1"/>
</dbReference>
<protein>
    <submittedName>
        <fullName evidence="17">Peptidase A1 domain-containing protein</fullName>
    </submittedName>
</protein>
<dbReference type="Pfam" id="PF00026">
    <property type="entry name" value="Asp"/>
    <property type="match status" value="1"/>
</dbReference>
<keyword evidence="3" id="KW-0964">Secreted</keyword>
<feature type="active site" evidence="11">
    <location>
        <position position="89"/>
    </location>
</feature>
<evidence type="ECO:0000313" key="16">
    <source>
        <dbReference type="Proteomes" id="UP000887575"/>
    </source>
</evidence>
<keyword evidence="5 14" id="KW-0732">Signal</keyword>
<comment type="similarity">
    <text evidence="2 13">Belongs to the peptidase A1 family.</text>
</comment>
<dbReference type="PROSITE" id="PS51767">
    <property type="entry name" value="PEPTIDASE_A1"/>
    <property type="match status" value="1"/>
</dbReference>
<evidence type="ECO:0000313" key="17">
    <source>
        <dbReference type="WBParaSite" id="MBELARI_LOCUS9832"/>
    </source>
</evidence>
<dbReference type="GO" id="GO:0004190">
    <property type="term" value="F:aspartic-type endopeptidase activity"/>
    <property type="evidence" value="ECO:0007669"/>
    <property type="project" value="UniProtKB-KW"/>
</dbReference>
<dbReference type="GO" id="GO:0005576">
    <property type="term" value="C:extracellular region"/>
    <property type="evidence" value="ECO:0007669"/>
    <property type="project" value="UniProtKB-SubCell"/>
</dbReference>
<evidence type="ECO:0000256" key="13">
    <source>
        <dbReference type="RuleBase" id="RU000454"/>
    </source>
</evidence>
<dbReference type="GO" id="GO:0005764">
    <property type="term" value="C:lysosome"/>
    <property type="evidence" value="ECO:0007669"/>
    <property type="project" value="TreeGrafter"/>
</dbReference>
<dbReference type="Gene3D" id="2.40.70.10">
    <property type="entry name" value="Acid Proteases"/>
    <property type="match status" value="2"/>
</dbReference>
<accession>A0AAF3JCB6</accession>
<evidence type="ECO:0000256" key="6">
    <source>
        <dbReference type="ARBA" id="ARBA00022750"/>
    </source>
</evidence>
<dbReference type="AlphaFoldDB" id="A0AAF3JCB6"/>
<dbReference type="FunFam" id="2.40.70.10:FF:000062">
    <property type="entry name" value="ASpartyl Protease"/>
    <property type="match status" value="1"/>
</dbReference>
<dbReference type="InterPro" id="IPR034164">
    <property type="entry name" value="Pepsin-like_dom"/>
</dbReference>
<sequence>MRALTLLALVGCAAAAVYQHPLMWQEAKMFKMMRTGEWSTYRQYKDSLRVSRGAVRANLPQTVLDYDDFEYVGNVTAGTPPQQFVVVLDTGSANFWIPATNCDNSCRGKSKYDSSKSSTYKANGQSWSIQYGSGDARGTLVQDTMTFGGIGENQLQIPNTVIGQATHISADFSQDPTDGILGLAFQSLAVDNVVPPLQNAWSQGILDQPLFTVYLMHRGAMEGIKGGVFTYGAIDMTNCDSTQQNFVQLTSPTYWQFRVTQFKLGSYTQTKNYDVISDTGTSLIAGPQAITDQLAKAAGATYDSRDGIYTMPCSASPGTLDLTIGGIVYSIQKVNFVLDSGDGGKTCYFGIFPFNLGAFGPQWILGDPFIRQFCNIYDFNQQRIGFMPSKQPN</sequence>
<keyword evidence="9 12" id="KW-1015">Disulfide bond</keyword>
<evidence type="ECO:0000256" key="1">
    <source>
        <dbReference type="ARBA" id="ARBA00004613"/>
    </source>
</evidence>
<keyword evidence="4 13" id="KW-0645">Protease</keyword>
<keyword evidence="10" id="KW-0325">Glycoprotein</keyword>
<evidence type="ECO:0000256" key="4">
    <source>
        <dbReference type="ARBA" id="ARBA00022670"/>
    </source>
</evidence>
<evidence type="ECO:0000256" key="5">
    <source>
        <dbReference type="ARBA" id="ARBA00022729"/>
    </source>
</evidence>
<dbReference type="InterPro" id="IPR021109">
    <property type="entry name" value="Peptidase_aspartic_dom_sf"/>
</dbReference>
<name>A0AAF3JCB6_9BILA</name>
<feature type="disulfide bond" evidence="12">
    <location>
        <begin position="102"/>
        <end position="106"/>
    </location>
</feature>
<evidence type="ECO:0000256" key="12">
    <source>
        <dbReference type="PIRSR" id="PIRSR601461-2"/>
    </source>
</evidence>
<evidence type="ECO:0000259" key="15">
    <source>
        <dbReference type="PROSITE" id="PS51767"/>
    </source>
</evidence>
<dbReference type="InterPro" id="IPR001969">
    <property type="entry name" value="Aspartic_peptidase_AS"/>
</dbReference>
<keyword evidence="6 13" id="KW-0064">Aspartyl protease</keyword>
<proteinExistence type="inferred from homology"/>
<feature type="active site" evidence="11">
    <location>
        <position position="278"/>
    </location>
</feature>
<evidence type="ECO:0000256" key="11">
    <source>
        <dbReference type="PIRSR" id="PIRSR601461-1"/>
    </source>
</evidence>
<keyword evidence="7 13" id="KW-0378">Hydrolase</keyword>
<dbReference type="GO" id="GO:0006508">
    <property type="term" value="P:proteolysis"/>
    <property type="evidence" value="ECO:0007669"/>
    <property type="project" value="UniProtKB-KW"/>
</dbReference>
<dbReference type="SUPFAM" id="SSF50630">
    <property type="entry name" value="Acid proteases"/>
    <property type="match status" value="1"/>
</dbReference>
<organism evidence="16 17">
    <name type="scientific">Mesorhabditis belari</name>
    <dbReference type="NCBI Taxonomy" id="2138241"/>
    <lineage>
        <taxon>Eukaryota</taxon>
        <taxon>Metazoa</taxon>
        <taxon>Ecdysozoa</taxon>
        <taxon>Nematoda</taxon>
        <taxon>Chromadorea</taxon>
        <taxon>Rhabditida</taxon>
        <taxon>Rhabditina</taxon>
        <taxon>Rhabditomorpha</taxon>
        <taxon>Rhabditoidea</taxon>
        <taxon>Rhabditidae</taxon>
        <taxon>Mesorhabditinae</taxon>
        <taxon>Mesorhabditis</taxon>
    </lineage>
</organism>
<dbReference type="PRINTS" id="PR00792">
    <property type="entry name" value="PEPSIN"/>
</dbReference>
<keyword evidence="8" id="KW-0865">Zymogen</keyword>
<reference evidence="17" key="1">
    <citation type="submission" date="2024-02" db="UniProtKB">
        <authorList>
            <consortium name="WormBaseParasite"/>
        </authorList>
    </citation>
    <scope>IDENTIFICATION</scope>
</reference>
<evidence type="ECO:0000256" key="8">
    <source>
        <dbReference type="ARBA" id="ARBA00023145"/>
    </source>
</evidence>